<accession>A0ABR9INW5</accession>
<organism evidence="2 3">
    <name type="scientific">Rhizobium viscosum</name>
    <name type="common">Arthrobacter viscosus</name>
    <dbReference type="NCBI Taxonomy" id="1673"/>
    <lineage>
        <taxon>Bacteria</taxon>
        <taxon>Pseudomonadati</taxon>
        <taxon>Pseudomonadota</taxon>
        <taxon>Alphaproteobacteria</taxon>
        <taxon>Hyphomicrobiales</taxon>
        <taxon>Rhizobiaceae</taxon>
        <taxon>Rhizobium/Agrobacterium group</taxon>
        <taxon>Rhizobium</taxon>
    </lineage>
</organism>
<reference evidence="2 3" key="1">
    <citation type="submission" date="2020-10" db="EMBL/GenBank/DDBJ databases">
        <title>Sequencing the genomes of 1000 actinobacteria strains.</title>
        <authorList>
            <person name="Klenk H.-P."/>
        </authorList>
    </citation>
    <scope>NUCLEOTIDE SEQUENCE [LARGE SCALE GENOMIC DNA]</scope>
    <source>
        <strain evidence="2 3">DSM 7307</strain>
    </source>
</reference>
<protein>
    <submittedName>
        <fullName evidence="2">ABC-type uncharacterized transport system fused permease/ATPase subunit</fullName>
    </submittedName>
</protein>
<keyword evidence="1" id="KW-0812">Transmembrane</keyword>
<proteinExistence type="predicted"/>
<keyword evidence="3" id="KW-1185">Reference proteome</keyword>
<sequence>MGQQQIPLKVTATRFFRAVKLFMTSDVGRRAQFLLICLIALFGGISALNVVNSFVGRHFMTAIADRQTTEFARQAILYASAFMASTVVSVVARGGGR</sequence>
<evidence type="ECO:0000313" key="3">
    <source>
        <dbReference type="Proteomes" id="UP000620262"/>
    </source>
</evidence>
<keyword evidence="1" id="KW-0472">Membrane</keyword>
<dbReference type="Proteomes" id="UP000620262">
    <property type="component" value="Unassembled WGS sequence"/>
</dbReference>
<feature type="transmembrane region" description="Helical" evidence="1">
    <location>
        <begin position="33"/>
        <end position="55"/>
    </location>
</feature>
<dbReference type="EMBL" id="JADBEC010000001">
    <property type="protein sequence ID" value="MBE1504885.1"/>
    <property type="molecule type" value="Genomic_DNA"/>
</dbReference>
<dbReference type="RefSeq" id="WP_246517159.1">
    <property type="nucleotide sequence ID" value="NZ_BAAAVL010000007.1"/>
</dbReference>
<comment type="caution">
    <text evidence="2">The sequence shown here is derived from an EMBL/GenBank/DDBJ whole genome shotgun (WGS) entry which is preliminary data.</text>
</comment>
<name>A0ABR9INW5_RHIVS</name>
<feature type="transmembrane region" description="Helical" evidence="1">
    <location>
        <begin position="75"/>
        <end position="92"/>
    </location>
</feature>
<gene>
    <name evidence="2" type="ORF">H4W29_002066</name>
</gene>
<keyword evidence="1" id="KW-1133">Transmembrane helix</keyword>
<evidence type="ECO:0000313" key="2">
    <source>
        <dbReference type="EMBL" id="MBE1504885.1"/>
    </source>
</evidence>
<evidence type="ECO:0000256" key="1">
    <source>
        <dbReference type="SAM" id="Phobius"/>
    </source>
</evidence>